<reference evidence="4" key="3">
    <citation type="submission" date="2025-08" db="UniProtKB">
        <authorList>
            <consortium name="Ensembl"/>
        </authorList>
    </citation>
    <scope>IDENTIFICATION</scope>
</reference>
<keyword evidence="2" id="KW-0472">Membrane</keyword>
<reference evidence="5" key="1">
    <citation type="submission" date="2013-03" db="EMBL/GenBank/DDBJ databases">
        <authorList>
            <person name="Jeffery W."/>
            <person name="Warren W."/>
            <person name="Wilson R.K."/>
        </authorList>
    </citation>
    <scope>NUCLEOTIDE SEQUENCE</scope>
    <source>
        <strain evidence="5">female</strain>
    </source>
</reference>
<accession>A0A3B1J3T7</accession>
<protein>
    <recommendedName>
        <fullName evidence="3">C-type lectin domain-containing protein</fullName>
    </recommendedName>
</protein>
<dbReference type="Gene3D" id="3.10.100.10">
    <property type="entry name" value="Mannose-Binding Protein A, subunit A"/>
    <property type="match status" value="1"/>
</dbReference>
<reference evidence="4" key="4">
    <citation type="submission" date="2025-09" db="UniProtKB">
        <authorList>
            <consortium name="Ensembl"/>
        </authorList>
    </citation>
    <scope>IDENTIFICATION</scope>
</reference>
<dbReference type="SUPFAM" id="SSF56436">
    <property type="entry name" value="C-type lectin-like"/>
    <property type="match status" value="1"/>
</dbReference>
<dbReference type="InterPro" id="IPR001304">
    <property type="entry name" value="C-type_lectin-like"/>
</dbReference>
<keyword evidence="5" id="KW-1185">Reference proteome</keyword>
<proteinExistence type="predicted"/>
<keyword evidence="2" id="KW-0812">Transmembrane</keyword>
<dbReference type="Pfam" id="PF00059">
    <property type="entry name" value="Lectin_C"/>
    <property type="match status" value="1"/>
</dbReference>
<dbReference type="PANTHER" id="PTHR45784">
    <property type="entry name" value="C-TYPE LECTIN DOMAIN FAMILY 20 MEMBER A-RELATED"/>
    <property type="match status" value="1"/>
</dbReference>
<sequence length="231" mass="26941">MALFSHFNKSIQWIVFQLMLVTVFPSGVLPMFSSVSRQYHLITDQKSWTDAQTYCREHYADLATVENYMDLGRIQREAQRLSFTSEAWVGLYNDIDSWRCSRNNDPLGIFSYWDSNQPDNLYGLEQCVLIGKDGKWRDGQCSAPIPFICYDVPTPKKRQVMRVVVQSDQDMNDPTVKAALLVKIQQKLKEQGMTENPTLRWKEQSDGSVFYKQKEKRRENMENNTARVCEL</sequence>
<evidence type="ECO:0000313" key="5">
    <source>
        <dbReference type="Proteomes" id="UP000018467"/>
    </source>
</evidence>
<keyword evidence="1" id="KW-1015">Disulfide bond</keyword>
<dbReference type="AlphaFoldDB" id="A0A3B1J3T7"/>
<dbReference type="PROSITE" id="PS00615">
    <property type="entry name" value="C_TYPE_LECTIN_1"/>
    <property type="match status" value="1"/>
</dbReference>
<feature type="transmembrane region" description="Helical" evidence="2">
    <location>
        <begin position="12"/>
        <end position="32"/>
    </location>
</feature>
<dbReference type="SMART" id="SM00034">
    <property type="entry name" value="CLECT"/>
    <property type="match status" value="1"/>
</dbReference>
<dbReference type="InterPro" id="IPR016187">
    <property type="entry name" value="CTDL_fold"/>
</dbReference>
<dbReference type="InterPro" id="IPR018378">
    <property type="entry name" value="C-type_lectin_CS"/>
</dbReference>
<keyword evidence="2" id="KW-1133">Transmembrane helix</keyword>
<dbReference type="GeneTree" id="ENSGT01100000263473"/>
<dbReference type="Proteomes" id="UP000018467">
    <property type="component" value="Unassembled WGS sequence"/>
</dbReference>
<reference evidence="5" key="2">
    <citation type="journal article" date="2014" name="Nat. Commun.">
        <title>The cavefish genome reveals candidate genes for eye loss.</title>
        <authorList>
            <person name="McGaugh S.E."/>
            <person name="Gross J.B."/>
            <person name="Aken B."/>
            <person name="Blin M."/>
            <person name="Borowsky R."/>
            <person name="Chalopin D."/>
            <person name="Hinaux H."/>
            <person name="Jeffery W.R."/>
            <person name="Keene A."/>
            <person name="Ma L."/>
            <person name="Minx P."/>
            <person name="Murphy D."/>
            <person name="O'Quin K.E."/>
            <person name="Retaux S."/>
            <person name="Rohner N."/>
            <person name="Searle S.M."/>
            <person name="Stahl B.A."/>
            <person name="Tabin C."/>
            <person name="Volff J.N."/>
            <person name="Yoshizawa M."/>
            <person name="Warren W.C."/>
        </authorList>
    </citation>
    <scope>NUCLEOTIDE SEQUENCE [LARGE SCALE GENOMIC DNA]</scope>
    <source>
        <strain evidence="5">female</strain>
    </source>
</reference>
<name>A0A3B1J3T7_ASTMX</name>
<organism evidence="4 5">
    <name type="scientific">Astyanax mexicanus</name>
    <name type="common">Blind cave fish</name>
    <name type="synonym">Astyanax fasciatus mexicanus</name>
    <dbReference type="NCBI Taxonomy" id="7994"/>
    <lineage>
        <taxon>Eukaryota</taxon>
        <taxon>Metazoa</taxon>
        <taxon>Chordata</taxon>
        <taxon>Craniata</taxon>
        <taxon>Vertebrata</taxon>
        <taxon>Euteleostomi</taxon>
        <taxon>Actinopterygii</taxon>
        <taxon>Neopterygii</taxon>
        <taxon>Teleostei</taxon>
        <taxon>Ostariophysi</taxon>
        <taxon>Characiformes</taxon>
        <taxon>Characoidei</taxon>
        <taxon>Acestrorhamphidae</taxon>
        <taxon>Acestrorhamphinae</taxon>
        <taxon>Astyanax</taxon>
    </lineage>
</organism>
<dbReference type="PROSITE" id="PS50041">
    <property type="entry name" value="C_TYPE_LECTIN_2"/>
    <property type="match status" value="1"/>
</dbReference>
<evidence type="ECO:0000256" key="2">
    <source>
        <dbReference type="SAM" id="Phobius"/>
    </source>
</evidence>
<dbReference type="InterPro" id="IPR016186">
    <property type="entry name" value="C-type_lectin-like/link_sf"/>
</dbReference>
<evidence type="ECO:0000259" key="3">
    <source>
        <dbReference type="PROSITE" id="PS50041"/>
    </source>
</evidence>
<dbReference type="PANTHER" id="PTHR45784:SF5">
    <property type="entry name" value="C-TYPE LECTIN DOMAIN FAMILY 20 MEMBER A-RELATED"/>
    <property type="match status" value="1"/>
</dbReference>
<evidence type="ECO:0000313" key="4">
    <source>
        <dbReference type="Ensembl" id="ENSAMXP00000036561.1"/>
    </source>
</evidence>
<dbReference type="Ensembl" id="ENSAMXT00000036379.1">
    <property type="protein sequence ID" value="ENSAMXP00000036561.1"/>
    <property type="gene ID" value="ENSAMXG00000034024.1"/>
</dbReference>
<feature type="domain" description="C-type lectin" evidence="3">
    <location>
        <begin position="39"/>
        <end position="150"/>
    </location>
</feature>
<evidence type="ECO:0000256" key="1">
    <source>
        <dbReference type="ARBA" id="ARBA00023157"/>
    </source>
</evidence>